<dbReference type="Proteomes" id="UP000737018">
    <property type="component" value="Unassembled WGS sequence"/>
</dbReference>
<sequence length="12" mass="1410">IGVREGFELKDF</sequence>
<reference evidence="1" key="1">
    <citation type="submission" date="2020-03" db="EMBL/GenBank/DDBJ databases">
        <title>Castanea mollissima Vanexum genome sequencing.</title>
        <authorList>
            <person name="Staton M."/>
        </authorList>
    </citation>
    <scope>NUCLEOTIDE SEQUENCE</scope>
    <source>
        <tissue evidence="1">Leaf</tissue>
    </source>
</reference>
<evidence type="ECO:0000313" key="1">
    <source>
        <dbReference type="EMBL" id="KAF3945908.1"/>
    </source>
</evidence>
<proteinExistence type="predicted"/>
<protein>
    <submittedName>
        <fullName evidence="1">Uncharacterized protein</fullName>
    </submittedName>
</protein>
<accession>A0A8J4QIW8</accession>
<gene>
    <name evidence="1" type="ORF">CMV_027766</name>
</gene>
<organism evidence="1 2">
    <name type="scientific">Castanea mollissima</name>
    <name type="common">Chinese chestnut</name>
    <dbReference type="NCBI Taxonomy" id="60419"/>
    <lineage>
        <taxon>Eukaryota</taxon>
        <taxon>Viridiplantae</taxon>
        <taxon>Streptophyta</taxon>
        <taxon>Embryophyta</taxon>
        <taxon>Tracheophyta</taxon>
        <taxon>Spermatophyta</taxon>
        <taxon>Magnoliopsida</taxon>
        <taxon>eudicotyledons</taxon>
        <taxon>Gunneridae</taxon>
        <taxon>Pentapetalae</taxon>
        <taxon>rosids</taxon>
        <taxon>fabids</taxon>
        <taxon>Fagales</taxon>
        <taxon>Fagaceae</taxon>
        <taxon>Castanea</taxon>
    </lineage>
</organism>
<comment type="caution">
    <text evidence="1">The sequence shown here is derived from an EMBL/GenBank/DDBJ whole genome shotgun (WGS) entry which is preliminary data.</text>
</comment>
<feature type="non-terminal residue" evidence="1">
    <location>
        <position position="1"/>
    </location>
</feature>
<keyword evidence="2" id="KW-1185">Reference proteome</keyword>
<dbReference type="EMBL" id="JRKL02010665">
    <property type="protein sequence ID" value="KAF3945908.1"/>
    <property type="molecule type" value="Genomic_DNA"/>
</dbReference>
<evidence type="ECO:0000313" key="2">
    <source>
        <dbReference type="Proteomes" id="UP000737018"/>
    </source>
</evidence>
<name>A0A8J4QIW8_9ROSI</name>